<reference evidence="4" key="1">
    <citation type="submission" date="2017-09" db="EMBL/GenBank/DDBJ databases">
        <authorList>
            <person name="Varghese N."/>
            <person name="Submissions S."/>
        </authorList>
    </citation>
    <scope>NUCLEOTIDE SEQUENCE [LARGE SCALE GENOMIC DNA]</scope>
    <source>
        <strain evidence="4">DSM 44270</strain>
    </source>
</reference>
<dbReference type="SUPFAM" id="SSF55961">
    <property type="entry name" value="Bet v1-like"/>
    <property type="match status" value="1"/>
</dbReference>
<dbReference type="InterPro" id="IPR013538">
    <property type="entry name" value="ASHA1/2-like_C"/>
</dbReference>
<dbReference type="Gene3D" id="3.30.530.20">
    <property type="match status" value="1"/>
</dbReference>
<gene>
    <name evidence="3" type="ORF">SAMN06272739_1656</name>
</gene>
<accession>A0A286GQU2</accession>
<evidence type="ECO:0000313" key="4">
    <source>
        <dbReference type="Proteomes" id="UP000219482"/>
    </source>
</evidence>
<dbReference type="Pfam" id="PF08327">
    <property type="entry name" value="AHSA1"/>
    <property type="match status" value="1"/>
</dbReference>
<sequence length="209" mass="22232">MNDIISEIGAAHRGVRRQRADGSEEVVVVIRRSYPADVEDVWDAVTDPERLRRWFLPVSGELRVGGSFQLEGNVGGQIRQCEAPRHLSVTWGMDVSVVDVRLSSEGDRTVLEIEHSVPLEIAGSGAGALYVGPGWDISVRALGNFLRGEVDDDPTAWEGTVAGQRWSAGAIDAWVAAIAASGTATDDEIGAAAGVARAQFTPDLEPGEG</sequence>
<dbReference type="AlphaFoldDB" id="A0A286GQU2"/>
<name>A0A286GQU2_9ACTN</name>
<dbReference type="CDD" id="cd08899">
    <property type="entry name" value="SRPBCC_CalC_Aha1-like_6"/>
    <property type="match status" value="1"/>
</dbReference>
<dbReference type="OrthoDB" id="8117292at2"/>
<evidence type="ECO:0000259" key="2">
    <source>
        <dbReference type="Pfam" id="PF08327"/>
    </source>
</evidence>
<keyword evidence="4" id="KW-1185">Reference proteome</keyword>
<dbReference type="Proteomes" id="UP000219482">
    <property type="component" value="Unassembled WGS sequence"/>
</dbReference>
<dbReference type="EMBL" id="OCNK01000002">
    <property type="protein sequence ID" value="SOD97903.1"/>
    <property type="molecule type" value="Genomic_DNA"/>
</dbReference>
<protein>
    <submittedName>
        <fullName evidence="3">Activator of Hsp90 ATPase homolog 1-like protein</fullName>
    </submittedName>
</protein>
<proteinExistence type="inferred from homology"/>
<dbReference type="InterPro" id="IPR023393">
    <property type="entry name" value="START-like_dom_sf"/>
</dbReference>
<comment type="similarity">
    <text evidence="1">Belongs to the AHA1 family.</text>
</comment>
<feature type="domain" description="Activator of Hsp90 ATPase homologue 1/2-like C-terminal" evidence="2">
    <location>
        <begin position="36"/>
        <end position="142"/>
    </location>
</feature>
<organism evidence="3 4">
    <name type="scientific">Blastococcus haudaquaticus</name>
    <dbReference type="NCBI Taxonomy" id="1938745"/>
    <lineage>
        <taxon>Bacteria</taxon>
        <taxon>Bacillati</taxon>
        <taxon>Actinomycetota</taxon>
        <taxon>Actinomycetes</taxon>
        <taxon>Geodermatophilales</taxon>
        <taxon>Geodermatophilaceae</taxon>
        <taxon>Blastococcus</taxon>
    </lineage>
</organism>
<evidence type="ECO:0000313" key="3">
    <source>
        <dbReference type="EMBL" id="SOD97903.1"/>
    </source>
</evidence>
<evidence type="ECO:0000256" key="1">
    <source>
        <dbReference type="ARBA" id="ARBA00006817"/>
    </source>
</evidence>
<dbReference type="RefSeq" id="WP_097183428.1">
    <property type="nucleotide sequence ID" value="NZ_OCNK01000002.1"/>
</dbReference>